<dbReference type="InterPro" id="IPR000182">
    <property type="entry name" value="GNAT_dom"/>
</dbReference>
<protein>
    <submittedName>
        <fullName evidence="2">N-acetyltransferase</fullName>
    </submittedName>
</protein>
<dbReference type="Gene3D" id="3.40.630.30">
    <property type="match status" value="1"/>
</dbReference>
<dbReference type="PANTHER" id="PTHR43610">
    <property type="entry name" value="BLL6696 PROTEIN"/>
    <property type="match status" value="1"/>
</dbReference>
<dbReference type="AlphaFoldDB" id="A0A399RFG0"/>
<sequence>MELGAPGLETSLIRLEALGAEHRPALLECGVADDIWKLMPLIPEGNSPEAYFDYTMRMGELGTGQALAVIVRETGAFIGIAAYLYPNRLNRRVRIGYTWIDPRYRGIGMSAHINYLMLKRALEWRARRVEWMMSMRSEQAIAVMDRWGMVREGVLRAYSRMADGSWADVVVYSLIADEIRATLMRMGGEIGELEAAPGA</sequence>
<comment type="caution">
    <text evidence="2">The sequence shown here is derived from an EMBL/GenBank/DDBJ whole genome shotgun (WGS) entry which is preliminary data.</text>
</comment>
<evidence type="ECO:0000313" key="3">
    <source>
        <dbReference type="Proteomes" id="UP000266385"/>
    </source>
</evidence>
<dbReference type="InterPro" id="IPR016181">
    <property type="entry name" value="Acyl_CoA_acyltransferase"/>
</dbReference>
<dbReference type="Pfam" id="PF00583">
    <property type="entry name" value="Acetyltransf_1"/>
    <property type="match status" value="1"/>
</dbReference>
<dbReference type="PROSITE" id="PS51186">
    <property type="entry name" value="GNAT"/>
    <property type="match status" value="1"/>
</dbReference>
<gene>
    <name evidence="2" type="ORF">D1223_09745</name>
</gene>
<name>A0A399RFG0_9PROT</name>
<proteinExistence type="predicted"/>
<keyword evidence="3" id="KW-1185">Reference proteome</keyword>
<dbReference type="OrthoDB" id="5295305at2"/>
<evidence type="ECO:0000259" key="1">
    <source>
        <dbReference type="PROSITE" id="PS51186"/>
    </source>
</evidence>
<feature type="domain" description="N-acetyltransferase" evidence="1">
    <location>
        <begin position="13"/>
        <end position="177"/>
    </location>
</feature>
<reference evidence="2 3" key="1">
    <citation type="submission" date="2018-08" db="EMBL/GenBank/DDBJ databases">
        <title>Henriciella mobilis sp. nov., isolated from seawater.</title>
        <authorList>
            <person name="Cheng H."/>
            <person name="Wu Y.-H."/>
            <person name="Xu X.-W."/>
            <person name="Guo L.-L."/>
        </authorList>
    </citation>
    <scope>NUCLEOTIDE SEQUENCE [LARGE SCALE GENOMIC DNA]</scope>
    <source>
        <strain evidence="2 3">JN25</strain>
    </source>
</reference>
<keyword evidence="2" id="KW-0808">Transferase</keyword>
<evidence type="ECO:0000313" key="2">
    <source>
        <dbReference type="EMBL" id="RIJ29383.1"/>
    </source>
</evidence>
<dbReference type="Proteomes" id="UP000266385">
    <property type="component" value="Unassembled WGS sequence"/>
</dbReference>
<dbReference type="SUPFAM" id="SSF55729">
    <property type="entry name" value="Acyl-CoA N-acyltransferases (Nat)"/>
    <property type="match status" value="1"/>
</dbReference>
<accession>A0A399RFG0</accession>
<dbReference type="RefSeq" id="WP_119376254.1">
    <property type="nucleotide sequence ID" value="NZ_QWFX01000011.1"/>
</dbReference>
<dbReference type="EMBL" id="QWFX01000011">
    <property type="protein sequence ID" value="RIJ29383.1"/>
    <property type="molecule type" value="Genomic_DNA"/>
</dbReference>
<dbReference type="PANTHER" id="PTHR43610:SF1">
    <property type="entry name" value="N-ACETYLTRANSFERASE DOMAIN-CONTAINING PROTEIN"/>
    <property type="match status" value="1"/>
</dbReference>
<dbReference type="GO" id="GO:0016747">
    <property type="term" value="F:acyltransferase activity, transferring groups other than amino-acyl groups"/>
    <property type="evidence" value="ECO:0007669"/>
    <property type="project" value="InterPro"/>
</dbReference>
<organism evidence="2 3">
    <name type="scientific">Henriciella mobilis</name>
    <dbReference type="NCBI Taxonomy" id="2305467"/>
    <lineage>
        <taxon>Bacteria</taxon>
        <taxon>Pseudomonadati</taxon>
        <taxon>Pseudomonadota</taxon>
        <taxon>Alphaproteobacteria</taxon>
        <taxon>Hyphomonadales</taxon>
        <taxon>Hyphomonadaceae</taxon>
        <taxon>Henriciella</taxon>
    </lineage>
</organism>